<dbReference type="Pfam" id="PF14110">
    <property type="entry name" value="DUF4282"/>
    <property type="match status" value="1"/>
</dbReference>
<dbReference type="InterPro" id="IPR025557">
    <property type="entry name" value="DUF4282"/>
</dbReference>
<organism evidence="3 4">
    <name type="scientific">Lipingzhangella halophila</name>
    <dbReference type="NCBI Taxonomy" id="1783352"/>
    <lineage>
        <taxon>Bacteria</taxon>
        <taxon>Bacillati</taxon>
        <taxon>Actinomycetota</taxon>
        <taxon>Actinomycetes</taxon>
        <taxon>Streptosporangiales</taxon>
        <taxon>Nocardiopsidaceae</taxon>
        <taxon>Lipingzhangella</taxon>
    </lineage>
</organism>
<reference evidence="3 4" key="1">
    <citation type="submission" date="2020-08" db="EMBL/GenBank/DDBJ databases">
        <title>Sequencing the genomes of 1000 actinobacteria strains.</title>
        <authorList>
            <person name="Klenk H.-P."/>
        </authorList>
    </citation>
    <scope>NUCLEOTIDE SEQUENCE [LARGE SCALE GENOMIC DNA]</scope>
    <source>
        <strain evidence="3 4">DSM 102030</strain>
    </source>
</reference>
<sequence length="144" mass="15401">MSEPPPDEPADASGPDGEDDETPWSLRGPVPGEPADEADRLDTVRDYTAALLDRSFIRFVTPQLVSWVYGFGLILAGLAALAMLAGSIVLLAQGGALGFFGILALIATPFAAAVLVLLLRAVTELLFVAFWIVDDLHAIRRRRA</sequence>
<dbReference type="EMBL" id="JACHJT010000001">
    <property type="protein sequence ID" value="MBB4934630.1"/>
    <property type="molecule type" value="Genomic_DNA"/>
</dbReference>
<feature type="compositionally biased region" description="Acidic residues" evidence="1">
    <location>
        <begin position="1"/>
        <end position="22"/>
    </location>
</feature>
<accession>A0A7W7RMB7</accession>
<evidence type="ECO:0000313" key="3">
    <source>
        <dbReference type="EMBL" id="MBB4934630.1"/>
    </source>
</evidence>
<evidence type="ECO:0000256" key="1">
    <source>
        <dbReference type="SAM" id="MobiDB-lite"/>
    </source>
</evidence>
<dbReference type="AlphaFoldDB" id="A0A7W7RMB7"/>
<proteinExistence type="predicted"/>
<dbReference type="RefSeq" id="WP_184582836.1">
    <property type="nucleotide sequence ID" value="NZ_JACHJT010000001.1"/>
</dbReference>
<keyword evidence="2" id="KW-1133">Transmembrane helix</keyword>
<evidence type="ECO:0000256" key="2">
    <source>
        <dbReference type="SAM" id="Phobius"/>
    </source>
</evidence>
<keyword evidence="2" id="KW-0472">Membrane</keyword>
<feature type="transmembrane region" description="Helical" evidence="2">
    <location>
        <begin position="64"/>
        <end position="90"/>
    </location>
</feature>
<comment type="caution">
    <text evidence="3">The sequence shown here is derived from an EMBL/GenBank/DDBJ whole genome shotgun (WGS) entry which is preliminary data.</text>
</comment>
<name>A0A7W7RMB7_9ACTN</name>
<dbReference type="Proteomes" id="UP000523007">
    <property type="component" value="Unassembled WGS sequence"/>
</dbReference>
<evidence type="ECO:0000313" key="4">
    <source>
        <dbReference type="Proteomes" id="UP000523007"/>
    </source>
</evidence>
<gene>
    <name evidence="3" type="ORF">F4561_005450</name>
</gene>
<feature type="region of interest" description="Disordered" evidence="1">
    <location>
        <begin position="1"/>
        <end position="38"/>
    </location>
</feature>
<evidence type="ECO:0008006" key="5">
    <source>
        <dbReference type="Google" id="ProtNLM"/>
    </source>
</evidence>
<protein>
    <recommendedName>
        <fullName evidence="5">DUF4282 domain-containing protein</fullName>
    </recommendedName>
</protein>
<feature type="transmembrane region" description="Helical" evidence="2">
    <location>
        <begin position="102"/>
        <end position="133"/>
    </location>
</feature>
<keyword evidence="2" id="KW-0812">Transmembrane</keyword>
<keyword evidence="4" id="KW-1185">Reference proteome</keyword>